<protein>
    <submittedName>
        <fullName evidence="1">Uncharacterized protein</fullName>
    </submittedName>
</protein>
<keyword evidence="2" id="KW-1185">Reference proteome</keyword>
<evidence type="ECO:0000313" key="2">
    <source>
        <dbReference type="Proteomes" id="UP001178508"/>
    </source>
</evidence>
<proteinExistence type="predicted"/>
<dbReference type="AlphaFoldDB" id="A0AAV1HQV4"/>
<name>A0AAV1HQV4_XYRNO</name>
<gene>
    <name evidence="1" type="ORF">XNOV1_A003869</name>
</gene>
<dbReference type="Proteomes" id="UP001178508">
    <property type="component" value="Chromosome 23"/>
</dbReference>
<evidence type="ECO:0000313" key="1">
    <source>
        <dbReference type="EMBL" id="CAJ1086717.1"/>
    </source>
</evidence>
<accession>A0AAV1HQV4</accession>
<dbReference type="EMBL" id="OY660886">
    <property type="protein sequence ID" value="CAJ1086717.1"/>
    <property type="molecule type" value="Genomic_DNA"/>
</dbReference>
<sequence length="54" mass="5808">MAELEAKTDTVQSRLIKAVDSMLGKIDSRIASMDTCFAGVVAQLDNLQCEVSGF</sequence>
<reference evidence="1" key="1">
    <citation type="submission" date="2023-08" db="EMBL/GenBank/DDBJ databases">
        <authorList>
            <person name="Alioto T."/>
            <person name="Alioto T."/>
            <person name="Gomez Garrido J."/>
        </authorList>
    </citation>
    <scope>NUCLEOTIDE SEQUENCE</scope>
</reference>
<organism evidence="1 2">
    <name type="scientific">Xyrichtys novacula</name>
    <name type="common">Pearly razorfish</name>
    <name type="synonym">Hemipteronotus novacula</name>
    <dbReference type="NCBI Taxonomy" id="13765"/>
    <lineage>
        <taxon>Eukaryota</taxon>
        <taxon>Metazoa</taxon>
        <taxon>Chordata</taxon>
        <taxon>Craniata</taxon>
        <taxon>Vertebrata</taxon>
        <taxon>Euteleostomi</taxon>
        <taxon>Actinopterygii</taxon>
        <taxon>Neopterygii</taxon>
        <taxon>Teleostei</taxon>
        <taxon>Neoteleostei</taxon>
        <taxon>Acanthomorphata</taxon>
        <taxon>Eupercaria</taxon>
        <taxon>Labriformes</taxon>
        <taxon>Labridae</taxon>
        <taxon>Xyrichtys</taxon>
    </lineage>
</organism>